<feature type="domain" description="Helix-hairpin-helix DNA-binding motif class 1" evidence="2">
    <location>
        <begin position="154"/>
        <end position="173"/>
    </location>
</feature>
<accession>A0ABS6JVC0</accession>
<dbReference type="EMBL" id="JAHQCR010000053">
    <property type="protein sequence ID" value="MBU9722528.1"/>
    <property type="molecule type" value="Genomic_DNA"/>
</dbReference>
<evidence type="ECO:0000256" key="1">
    <source>
        <dbReference type="SAM" id="Phobius"/>
    </source>
</evidence>
<dbReference type="InterPro" id="IPR003583">
    <property type="entry name" value="Hlx-hairpin-Hlx_DNA-bd_motif"/>
</dbReference>
<name>A0ABS6JVC0_9BACI</name>
<dbReference type="InterPro" id="IPR010994">
    <property type="entry name" value="RuvA_2-like"/>
</dbReference>
<dbReference type="RefSeq" id="WP_088074761.1">
    <property type="nucleotide sequence ID" value="NZ_JAHQCR010000053.1"/>
</dbReference>
<keyword evidence="1" id="KW-0472">Membrane</keyword>
<reference evidence="3 4" key="1">
    <citation type="submission" date="2021-06" db="EMBL/GenBank/DDBJ databases">
        <title>Bacillus sp. RD4P76, an endophyte from a halophyte.</title>
        <authorList>
            <person name="Sun J.-Q."/>
        </authorList>
    </citation>
    <scope>NUCLEOTIDE SEQUENCE [LARGE SCALE GENOMIC DNA]</scope>
    <source>
        <strain evidence="3 4">JCM 17098</strain>
    </source>
</reference>
<keyword evidence="4" id="KW-1185">Reference proteome</keyword>
<comment type="caution">
    <text evidence="3">The sequence shown here is derived from an EMBL/GenBank/DDBJ whole genome shotgun (WGS) entry which is preliminary data.</text>
</comment>
<dbReference type="Pfam" id="PF10531">
    <property type="entry name" value="SLBB"/>
    <property type="match status" value="1"/>
</dbReference>
<organism evidence="3 4">
    <name type="scientific">Evansella alkalicola</name>
    <dbReference type="NCBI Taxonomy" id="745819"/>
    <lineage>
        <taxon>Bacteria</taxon>
        <taxon>Bacillati</taxon>
        <taxon>Bacillota</taxon>
        <taxon>Bacilli</taxon>
        <taxon>Bacillales</taxon>
        <taxon>Bacillaceae</taxon>
        <taxon>Evansella</taxon>
    </lineage>
</organism>
<dbReference type="SMART" id="SM00278">
    <property type="entry name" value="HhH1"/>
    <property type="match status" value="2"/>
</dbReference>
<feature type="transmembrane region" description="Helical" evidence="1">
    <location>
        <begin position="12"/>
        <end position="30"/>
    </location>
</feature>
<evidence type="ECO:0000313" key="4">
    <source>
        <dbReference type="Proteomes" id="UP000790580"/>
    </source>
</evidence>
<dbReference type="NCBIfam" id="TIGR00426">
    <property type="entry name" value="competence protein ComEA helix-hairpin-helix repeat region"/>
    <property type="match status" value="1"/>
</dbReference>
<feature type="domain" description="Helix-hairpin-helix DNA-binding motif class 1" evidence="2">
    <location>
        <begin position="184"/>
        <end position="203"/>
    </location>
</feature>
<dbReference type="InterPro" id="IPR004509">
    <property type="entry name" value="Competence_ComEA_HhH"/>
</dbReference>
<protein>
    <submittedName>
        <fullName evidence="3">Helix-hairpin-helix domain-containing protein</fullName>
    </submittedName>
</protein>
<gene>
    <name evidence="3" type="ORF">KS407_13920</name>
</gene>
<proteinExistence type="predicted"/>
<dbReference type="Gene3D" id="3.10.560.10">
    <property type="entry name" value="Outer membrane lipoprotein wza domain like"/>
    <property type="match status" value="1"/>
</dbReference>
<dbReference type="SUPFAM" id="SSF47781">
    <property type="entry name" value="RuvA domain 2-like"/>
    <property type="match status" value="1"/>
</dbReference>
<dbReference type="InterPro" id="IPR019554">
    <property type="entry name" value="Soluble_ligand-bd"/>
</dbReference>
<dbReference type="Gene3D" id="1.10.150.310">
    <property type="entry name" value="Tex RuvX-like domain-like"/>
    <property type="match status" value="1"/>
</dbReference>
<dbReference type="PANTHER" id="PTHR21180:SF32">
    <property type="entry name" value="ENDONUCLEASE_EXONUCLEASE_PHOSPHATASE FAMILY DOMAIN-CONTAINING PROTEIN 1"/>
    <property type="match status" value="1"/>
</dbReference>
<keyword evidence="1" id="KW-0812">Transmembrane</keyword>
<dbReference type="Proteomes" id="UP000790580">
    <property type="component" value="Unassembled WGS sequence"/>
</dbReference>
<evidence type="ECO:0000259" key="2">
    <source>
        <dbReference type="SMART" id="SM00278"/>
    </source>
</evidence>
<dbReference type="Pfam" id="PF12836">
    <property type="entry name" value="HHH_3"/>
    <property type="match status" value="1"/>
</dbReference>
<dbReference type="PANTHER" id="PTHR21180">
    <property type="entry name" value="ENDONUCLEASE/EXONUCLEASE/PHOSPHATASE FAMILY DOMAIN-CONTAINING PROTEIN 1"/>
    <property type="match status" value="1"/>
</dbReference>
<keyword evidence="1" id="KW-1133">Transmembrane helix</keyword>
<evidence type="ECO:0000313" key="3">
    <source>
        <dbReference type="EMBL" id="MBU9722528.1"/>
    </source>
</evidence>
<sequence>MDWSFLQKNWIFILLCLISIIIGVILSNVFQSFTYESEVEENNFPWIVPEEPESNDVHESISELIVVDVKGEVSKPGIYEVEPGDRVFDVILKAGGFTLEAEERGLNLAEKCYDEMVIFVPTAGEDHPMIDMITSTSSSSKNDGKVKVNQATQEQLTTIPGIGPAKAQAILKYIDEHGPFKQVEELVNVPGIGEKTMEGMREYLIIP</sequence>
<dbReference type="InterPro" id="IPR051675">
    <property type="entry name" value="Endo/Exo/Phosphatase_dom_1"/>
</dbReference>